<dbReference type="EMBL" id="JAAAUQ010000008">
    <property type="protein sequence ID" value="KAF9156906.1"/>
    <property type="molecule type" value="Genomic_DNA"/>
</dbReference>
<sequence>MAEQEDIAAALEKTQNALNDVELMINSLNDVRLSVHHVFHILQGRSPPVSGATFRENAKFTYTALESLAKLAINSEGVGILNDTQSTELPKLQGPSPISLETKQKEAQQEDKDNAIPAKALPGVAIATFESEKGPEYANLSVDDTLRWFERKARKSVTKVRASRLETQQSFPFSTLKVNVSGVMNAFIVLEANKKGRCLSISRLVVFGAGEENSVWEDSSHLVFKKISQIAVGAVDYFMDRAPRSLLGLVLEWISMYATLFTAPCSGCGKHLYFDSQQFKHLPPTLYTYDEQGMALPFHPACQKK</sequence>
<dbReference type="PANTHER" id="PTHR13130">
    <property type="entry name" value="34 KDA TRANSCRIPTIONAL CO-ACTIVATOR-RELATED"/>
    <property type="match status" value="1"/>
</dbReference>
<accession>A0A9P5VFN1</accession>
<name>A0A9P5VFN1_9FUNG</name>
<evidence type="ECO:0000256" key="5">
    <source>
        <dbReference type="ARBA" id="ARBA00023242"/>
    </source>
</evidence>
<organism evidence="6 7">
    <name type="scientific">Linnemannia schmuckeri</name>
    <dbReference type="NCBI Taxonomy" id="64567"/>
    <lineage>
        <taxon>Eukaryota</taxon>
        <taxon>Fungi</taxon>
        <taxon>Fungi incertae sedis</taxon>
        <taxon>Mucoromycota</taxon>
        <taxon>Mortierellomycotina</taxon>
        <taxon>Mortierellomycetes</taxon>
        <taxon>Mortierellales</taxon>
        <taxon>Mortierellaceae</taxon>
        <taxon>Linnemannia</taxon>
    </lineage>
</organism>
<comment type="similarity">
    <text evidence="2">Belongs to the Mediator complex subunit 27 family.</text>
</comment>
<dbReference type="OrthoDB" id="1868004at2759"/>
<proteinExistence type="inferred from homology"/>
<dbReference type="Proteomes" id="UP000748756">
    <property type="component" value="Unassembled WGS sequence"/>
</dbReference>
<protein>
    <recommendedName>
        <fullName evidence="8">Mediator complex subunit 27</fullName>
    </recommendedName>
</protein>
<evidence type="ECO:0000256" key="3">
    <source>
        <dbReference type="ARBA" id="ARBA00023015"/>
    </source>
</evidence>
<dbReference type="GO" id="GO:0003713">
    <property type="term" value="F:transcription coactivator activity"/>
    <property type="evidence" value="ECO:0007669"/>
    <property type="project" value="TreeGrafter"/>
</dbReference>
<dbReference type="AlphaFoldDB" id="A0A9P5VFN1"/>
<comment type="caution">
    <text evidence="6">The sequence shown here is derived from an EMBL/GenBank/DDBJ whole genome shotgun (WGS) entry which is preliminary data.</text>
</comment>
<reference evidence="6" key="1">
    <citation type="journal article" date="2020" name="Fungal Divers.">
        <title>Resolving the Mortierellaceae phylogeny through synthesis of multi-gene phylogenetics and phylogenomics.</title>
        <authorList>
            <person name="Vandepol N."/>
            <person name="Liber J."/>
            <person name="Desiro A."/>
            <person name="Na H."/>
            <person name="Kennedy M."/>
            <person name="Barry K."/>
            <person name="Grigoriev I.V."/>
            <person name="Miller A.N."/>
            <person name="O'Donnell K."/>
            <person name="Stajich J.E."/>
            <person name="Bonito G."/>
        </authorList>
    </citation>
    <scope>NUCLEOTIDE SEQUENCE</scope>
    <source>
        <strain evidence="6">NRRL 6426</strain>
    </source>
</reference>
<evidence type="ECO:0008006" key="8">
    <source>
        <dbReference type="Google" id="ProtNLM"/>
    </source>
</evidence>
<keyword evidence="3" id="KW-0805">Transcription regulation</keyword>
<evidence type="ECO:0000313" key="7">
    <source>
        <dbReference type="Proteomes" id="UP000748756"/>
    </source>
</evidence>
<dbReference type="PANTHER" id="PTHR13130:SF4">
    <property type="entry name" value="MEDIATOR OF RNA POLYMERASE II TRANSCRIPTION SUBUNIT 27"/>
    <property type="match status" value="1"/>
</dbReference>
<gene>
    <name evidence="6" type="ORF">BG015_010841</name>
</gene>
<evidence type="ECO:0000256" key="1">
    <source>
        <dbReference type="ARBA" id="ARBA00004123"/>
    </source>
</evidence>
<comment type="subcellular location">
    <subcellularLocation>
        <location evidence="1">Nucleus</location>
    </subcellularLocation>
</comment>
<keyword evidence="4" id="KW-0804">Transcription</keyword>
<dbReference type="GO" id="GO:0016592">
    <property type="term" value="C:mediator complex"/>
    <property type="evidence" value="ECO:0007669"/>
    <property type="project" value="InterPro"/>
</dbReference>
<evidence type="ECO:0000256" key="4">
    <source>
        <dbReference type="ARBA" id="ARBA00023163"/>
    </source>
</evidence>
<evidence type="ECO:0000313" key="6">
    <source>
        <dbReference type="EMBL" id="KAF9156906.1"/>
    </source>
</evidence>
<dbReference type="InterPro" id="IPR021627">
    <property type="entry name" value="Mediator_Med27"/>
</dbReference>
<evidence type="ECO:0000256" key="2">
    <source>
        <dbReference type="ARBA" id="ARBA00008048"/>
    </source>
</evidence>
<keyword evidence="5" id="KW-0539">Nucleus</keyword>
<dbReference type="Pfam" id="PF11571">
    <property type="entry name" value="Med27"/>
    <property type="match status" value="1"/>
</dbReference>
<dbReference type="GO" id="GO:0006357">
    <property type="term" value="P:regulation of transcription by RNA polymerase II"/>
    <property type="evidence" value="ECO:0007669"/>
    <property type="project" value="TreeGrafter"/>
</dbReference>
<keyword evidence="7" id="KW-1185">Reference proteome</keyword>